<dbReference type="NCBIfam" id="TIGR02473">
    <property type="entry name" value="flagell_FliJ"/>
    <property type="match status" value="1"/>
</dbReference>
<dbReference type="GO" id="GO:0044781">
    <property type="term" value="P:bacterial-type flagellum organization"/>
    <property type="evidence" value="ECO:0007669"/>
    <property type="project" value="UniProtKB-KW"/>
</dbReference>
<dbReference type="AlphaFoldDB" id="A0A842HKM2"/>
<dbReference type="GO" id="GO:0006935">
    <property type="term" value="P:chemotaxis"/>
    <property type="evidence" value="ECO:0007669"/>
    <property type="project" value="UniProtKB-KW"/>
</dbReference>
<dbReference type="InterPro" id="IPR018006">
    <property type="entry name" value="Flag_FliJ_proteobac"/>
</dbReference>
<keyword evidence="7" id="KW-1005">Bacterial flagellum biogenesis</keyword>
<reference evidence="13 14" key="1">
    <citation type="submission" date="2020-08" db="EMBL/GenBank/DDBJ databases">
        <title>Paraeoetvoesia sp. YC-7-48 draft genome sequence.</title>
        <authorList>
            <person name="Yao L."/>
        </authorList>
    </citation>
    <scope>NUCLEOTIDE SEQUENCE [LARGE SCALE GENOMIC DNA]</scope>
    <source>
        <strain evidence="14">YC-7-48</strain>
    </source>
</reference>
<dbReference type="InterPro" id="IPR053716">
    <property type="entry name" value="Flag_assembly_chemotaxis_eff"/>
</dbReference>
<keyword evidence="13" id="KW-0969">Cilium</keyword>
<evidence type="ECO:0000256" key="8">
    <source>
        <dbReference type="ARBA" id="ARBA00022927"/>
    </source>
</evidence>
<evidence type="ECO:0000313" key="13">
    <source>
        <dbReference type="EMBL" id="MBC2768494.1"/>
    </source>
</evidence>
<organism evidence="13 14">
    <name type="scientific">Pusillimonas minor</name>
    <dbReference type="NCBI Taxonomy" id="2697024"/>
    <lineage>
        <taxon>Bacteria</taxon>
        <taxon>Pseudomonadati</taxon>
        <taxon>Pseudomonadota</taxon>
        <taxon>Betaproteobacteria</taxon>
        <taxon>Burkholderiales</taxon>
        <taxon>Alcaligenaceae</taxon>
        <taxon>Pusillimonas</taxon>
    </lineage>
</organism>
<protein>
    <recommendedName>
        <fullName evidence="3">Flagellar FliJ protein</fullName>
    </recommendedName>
</protein>
<evidence type="ECO:0000256" key="5">
    <source>
        <dbReference type="ARBA" id="ARBA00022475"/>
    </source>
</evidence>
<dbReference type="GO" id="GO:0071973">
    <property type="term" value="P:bacterial-type flagellum-dependent cell motility"/>
    <property type="evidence" value="ECO:0007669"/>
    <property type="project" value="InterPro"/>
</dbReference>
<dbReference type="GO" id="GO:0005886">
    <property type="term" value="C:plasma membrane"/>
    <property type="evidence" value="ECO:0007669"/>
    <property type="project" value="UniProtKB-SubCell"/>
</dbReference>
<dbReference type="InterPro" id="IPR052570">
    <property type="entry name" value="FliJ"/>
</dbReference>
<dbReference type="InterPro" id="IPR012823">
    <property type="entry name" value="Flagell_FliJ"/>
</dbReference>
<dbReference type="GO" id="GO:0003774">
    <property type="term" value="F:cytoskeletal motor activity"/>
    <property type="evidence" value="ECO:0007669"/>
    <property type="project" value="InterPro"/>
</dbReference>
<comment type="similarity">
    <text evidence="2">Belongs to the FliJ family.</text>
</comment>
<dbReference type="PANTHER" id="PTHR38786:SF1">
    <property type="entry name" value="FLAGELLAR FLIJ PROTEIN"/>
    <property type="match status" value="1"/>
</dbReference>
<feature type="coiled-coil region" evidence="11">
    <location>
        <begin position="11"/>
        <end position="38"/>
    </location>
</feature>
<dbReference type="Gene3D" id="1.10.287.1700">
    <property type="match status" value="1"/>
</dbReference>
<evidence type="ECO:0000256" key="1">
    <source>
        <dbReference type="ARBA" id="ARBA00004413"/>
    </source>
</evidence>
<evidence type="ECO:0000256" key="2">
    <source>
        <dbReference type="ARBA" id="ARBA00010004"/>
    </source>
</evidence>
<keyword evidence="11" id="KW-0175">Coiled coil</keyword>
<keyword evidence="5" id="KW-1003">Cell membrane</keyword>
<keyword evidence="13" id="KW-0282">Flagellum</keyword>
<keyword evidence="9" id="KW-0472">Membrane</keyword>
<dbReference type="Pfam" id="PF02050">
    <property type="entry name" value="FliJ"/>
    <property type="match status" value="1"/>
</dbReference>
<dbReference type="PANTHER" id="PTHR38786">
    <property type="entry name" value="FLAGELLAR FLIJ PROTEIN"/>
    <property type="match status" value="1"/>
</dbReference>
<accession>A0A842HKM2</accession>
<dbReference type="GO" id="GO:0015031">
    <property type="term" value="P:protein transport"/>
    <property type="evidence" value="ECO:0007669"/>
    <property type="project" value="UniProtKB-KW"/>
</dbReference>
<sequence length="149" mass="17608">MAKHNPMHTLIDLTQNQANEAARQLQNLNASRDDAQAQLSTLYVYRQDYVERLEKATASGISAANYHNFRQFIATLDEAISQQNKIVAQLDQKLEQGKQRWFDHKRQLTSYETLLSRQEQERIQRDNRKEQIMTDELSSNQFRRHHNTH</sequence>
<dbReference type="EMBL" id="JACJUU010000001">
    <property type="protein sequence ID" value="MBC2768494.1"/>
    <property type="molecule type" value="Genomic_DNA"/>
</dbReference>
<comment type="subcellular location">
    <subcellularLocation>
        <location evidence="1">Cell membrane</location>
        <topology evidence="1">Peripheral membrane protein</topology>
        <orientation evidence="1">Cytoplasmic side</orientation>
    </subcellularLocation>
</comment>
<gene>
    <name evidence="13" type="primary">fliJ</name>
    <name evidence="13" type="ORF">GTU67_01025</name>
</gene>
<evidence type="ECO:0000256" key="9">
    <source>
        <dbReference type="ARBA" id="ARBA00023136"/>
    </source>
</evidence>
<proteinExistence type="inferred from homology"/>
<keyword evidence="14" id="KW-1185">Reference proteome</keyword>
<keyword evidence="6" id="KW-0145">Chemotaxis</keyword>
<dbReference type="GO" id="GO:0009288">
    <property type="term" value="C:bacterial-type flagellum"/>
    <property type="evidence" value="ECO:0007669"/>
    <property type="project" value="InterPro"/>
</dbReference>
<evidence type="ECO:0000256" key="4">
    <source>
        <dbReference type="ARBA" id="ARBA00022448"/>
    </source>
</evidence>
<keyword evidence="13" id="KW-0966">Cell projection</keyword>
<evidence type="ECO:0000313" key="14">
    <source>
        <dbReference type="Proteomes" id="UP000545386"/>
    </source>
</evidence>
<evidence type="ECO:0000256" key="12">
    <source>
        <dbReference type="SAM" id="MobiDB-lite"/>
    </source>
</evidence>
<dbReference type="PRINTS" id="PR01004">
    <property type="entry name" value="FLGFLIJ"/>
</dbReference>
<evidence type="ECO:0000256" key="10">
    <source>
        <dbReference type="ARBA" id="ARBA00023225"/>
    </source>
</evidence>
<evidence type="ECO:0000256" key="3">
    <source>
        <dbReference type="ARBA" id="ARBA00020392"/>
    </source>
</evidence>
<keyword evidence="4" id="KW-0813">Transport</keyword>
<dbReference type="PIRSF" id="PIRSF019404">
    <property type="entry name" value="FliJ"/>
    <property type="match status" value="1"/>
</dbReference>
<dbReference type="Proteomes" id="UP000545386">
    <property type="component" value="Unassembled WGS sequence"/>
</dbReference>
<name>A0A842HKM2_9BURK</name>
<comment type="caution">
    <text evidence="13">The sequence shown here is derived from an EMBL/GenBank/DDBJ whole genome shotgun (WGS) entry which is preliminary data.</text>
</comment>
<feature type="region of interest" description="Disordered" evidence="12">
    <location>
        <begin position="118"/>
        <end position="149"/>
    </location>
</feature>
<keyword evidence="10" id="KW-1006">Bacterial flagellum protein export</keyword>
<feature type="compositionally biased region" description="Basic and acidic residues" evidence="12">
    <location>
        <begin position="118"/>
        <end position="132"/>
    </location>
</feature>
<evidence type="ECO:0000256" key="7">
    <source>
        <dbReference type="ARBA" id="ARBA00022795"/>
    </source>
</evidence>
<keyword evidence="8" id="KW-0653">Protein transport</keyword>
<evidence type="ECO:0000256" key="11">
    <source>
        <dbReference type="SAM" id="Coils"/>
    </source>
</evidence>
<evidence type="ECO:0000256" key="6">
    <source>
        <dbReference type="ARBA" id="ARBA00022500"/>
    </source>
</evidence>
<dbReference type="RefSeq" id="WP_185778335.1">
    <property type="nucleotide sequence ID" value="NZ_JACJUU010000001.1"/>
</dbReference>